<dbReference type="InterPro" id="IPR051083">
    <property type="entry name" value="GrpII_Intron_Splice-Mob/Def"/>
</dbReference>
<comment type="caution">
    <text evidence="2">The sequence shown here is derived from an EMBL/GenBank/DDBJ whole genome shotgun (WGS) entry which is preliminary data.</text>
</comment>
<dbReference type="Pfam" id="PF00078">
    <property type="entry name" value="RVT_1"/>
    <property type="match status" value="1"/>
</dbReference>
<sequence>RKDKDAKFTALLHHVNLPRLWAAYVAINPKAAPGMDGVTWDAYGQNLRANLEDLLGRVHSGAYRASPSRRVFIPKPDGRQRPLGIATLEDKIVQRAVVEVLNAIYEEDFLGFSYGFRPGRKPHDALDALAAGIYKKKVNWILDADIRDFFSKLDQAWLMKFLEHRIADKRVLRLIRKWLAAGVIEDGNWKETPEGTPQGGSASPLLANVYLHYVLDRWVR</sequence>
<dbReference type="CDD" id="cd01651">
    <property type="entry name" value="RT_G2_intron"/>
    <property type="match status" value="1"/>
</dbReference>
<reference evidence="2" key="2">
    <citation type="journal article" date="2014" name="ISME J.">
        <title>Microbial stratification in low pH oxic and suboxic macroscopic growths along an acid mine drainage.</title>
        <authorList>
            <person name="Mendez-Garcia C."/>
            <person name="Mesa V."/>
            <person name="Sprenger R.R."/>
            <person name="Richter M."/>
            <person name="Diez M.S."/>
            <person name="Solano J."/>
            <person name="Bargiela R."/>
            <person name="Golyshina O.V."/>
            <person name="Manteca A."/>
            <person name="Ramos J.L."/>
            <person name="Gallego J.R."/>
            <person name="Llorente I."/>
            <person name="Martins Dos Santos V.A."/>
            <person name="Jensen O.N."/>
            <person name="Pelaez A.I."/>
            <person name="Sanchez J."/>
            <person name="Ferrer M."/>
        </authorList>
    </citation>
    <scope>NUCLEOTIDE SEQUENCE</scope>
</reference>
<feature type="non-terminal residue" evidence="2">
    <location>
        <position position="1"/>
    </location>
</feature>
<gene>
    <name evidence="2" type="ORF">B2A_05247</name>
</gene>
<proteinExistence type="predicted"/>
<dbReference type="PROSITE" id="PS50878">
    <property type="entry name" value="RT_POL"/>
    <property type="match status" value="1"/>
</dbReference>
<dbReference type="EMBL" id="AUZZ01003626">
    <property type="protein sequence ID" value="EQD56450.1"/>
    <property type="molecule type" value="Genomic_DNA"/>
</dbReference>
<dbReference type="InterPro" id="IPR043502">
    <property type="entry name" value="DNA/RNA_pol_sf"/>
</dbReference>
<dbReference type="EC" id="2.7.7.49" evidence="2"/>
<keyword evidence="2" id="KW-0548">Nucleotidyltransferase</keyword>
<evidence type="ECO:0000259" key="1">
    <source>
        <dbReference type="PROSITE" id="PS50878"/>
    </source>
</evidence>
<name>T1BR54_9ZZZZ</name>
<dbReference type="GO" id="GO:0003964">
    <property type="term" value="F:RNA-directed DNA polymerase activity"/>
    <property type="evidence" value="ECO:0007669"/>
    <property type="project" value="UniProtKB-KW"/>
</dbReference>
<dbReference type="AlphaFoldDB" id="T1BR54"/>
<accession>T1BR54</accession>
<keyword evidence="2" id="KW-0695">RNA-directed DNA polymerase</keyword>
<reference evidence="2" key="1">
    <citation type="submission" date="2013-08" db="EMBL/GenBank/DDBJ databases">
        <authorList>
            <person name="Mendez C."/>
            <person name="Richter M."/>
            <person name="Ferrer M."/>
            <person name="Sanchez J."/>
        </authorList>
    </citation>
    <scope>NUCLEOTIDE SEQUENCE</scope>
</reference>
<feature type="non-terminal residue" evidence="2">
    <location>
        <position position="220"/>
    </location>
</feature>
<dbReference type="PANTHER" id="PTHR34047">
    <property type="entry name" value="NUCLEAR INTRON MATURASE 1, MITOCHONDRIAL-RELATED"/>
    <property type="match status" value="1"/>
</dbReference>
<organism evidence="2">
    <name type="scientific">mine drainage metagenome</name>
    <dbReference type="NCBI Taxonomy" id="410659"/>
    <lineage>
        <taxon>unclassified sequences</taxon>
        <taxon>metagenomes</taxon>
        <taxon>ecological metagenomes</taxon>
    </lineage>
</organism>
<feature type="domain" description="Reverse transcriptase" evidence="1">
    <location>
        <begin position="54"/>
        <end position="220"/>
    </location>
</feature>
<dbReference type="PANTHER" id="PTHR34047:SF8">
    <property type="entry name" value="PROTEIN YKFC"/>
    <property type="match status" value="1"/>
</dbReference>
<evidence type="ECO:0000313" key="2">
    <source>
        <dbReference type="EMBL" id="EQD56450.1"/>
    </source>
</evidence>
<protein>
    <submittedName>
        <fullName evidence="2">RNA-directed DNA polymerase (Reverse transcriptase)</fullName>
        <ecNumber evidence="2">2.7.7.49</ecNumber>
    </submittedName>
</protein>
<dbReference type="SUPFAM" id="SSF56672">
    <property type="entry name" value="DNA/RNA polymerases"/>
    <property type="match status" value="1"/>
</dbReference>
<dbReference type="InterPro" id="IPR000477">
    <property type="entry name" value="RT_dom"/>
</dbReference>
<keyword evidence="2" id="KW-0808">Transferase</keyword>